<dbReference type="PANTHER" id="PTHR30126:SF78">
    <property type="entry name" value="HTH LYSR-TYPE DOMAIN-CONTAINING PROTEIN"/>
    <property type="match status" value="1"/>
</dbReference>
<evidence type="ECO:0000256" key="2">
    <source>
        <dbReference type="ARBA" id="ARBA00023015"/>
    </source>
</evidence>
<evidence type="ECO:0000256" key="4">
    <source>
        <dbReference type="ARBA" id="ARBA00023163"/>
    </source>
</evidence>
<dbReference type="AlphaFoldDB" id="B0G2R7"/>
<dbReference type="GO" id="GO:0003700">
    <property type="term" value="F:DNA-binding transcription factor activity"/>
    <property type="evidence" value="ECO:0007669"/>
    <property type="project" value="InterPro"/>
</dbReference>
<evidence type="ECO:0000259" key="5">
    <source>
        <dbReference type="PROSITE" id="PS50931"/>
    </source>
</evidence>
<comment type="caution">
    <text evidence="6">The sequence shown here is derived from an EMBL/GenBank/DDBJ whole genome shotgun (WGS) entry which is preliminary data.</text>
</comment>
<proteinExistence type="inferred from homology"/>
<evidence type="ECO:0000256" key="1">
    <source>
        <dbReference type="ARBA" id="ARBA00009437"/>
    </source>
</evidence>
<organism evidence="6 7">
    <name type="scientific">Dorea formicigenerans ATCC 27755</name>
    <dbReference type="NCBI Taxonomy" id="411461"/>
    <lineage>
        <taxon>Bacteria</taxon>
        <taxon>Bacillati</taxon>
        <taxon>Bacillota</taxon>
        <taxon>Clostridia</taxon>
        <taxon>Lachnospirales</taxon>
        <taxon>Lachnospiraceae</taxon>
        <taxon>Dorea</taxon>
    </lineage>
</organism>
<dbReference type="PANTHER" id="PTHR30126">
    <property type="entry name" value="HTH-TYPE TRANSCRIPTIONAL REGULATOR"/>
    <property type="match status" value="1"/>
</dbReference>
<dbReference type="GO" id="GO:0000976">
    <property type="term" value="F:transcription cis-regulatory region binding"/>
    <property type="evidence" value="ECO:0007669"/>
    <property type="project" value="TreeGrafter"/>
</dbReference>
<dbReference type="PROSITE" id="PS50931">
    <property type="entry name" value="HTH_LYSR"/>
    <property type="match status" value="1"/>
</dbReference>
<accession>B0G2R7</accession>
<reference evidence="6 7" key="2">
    <citation type="submission" date="2007-10" db="EMBL/GenBank/DDBJ databases">
        <authorList>
            <person name="Fulton L."/>
            <person name="Clifton S."/>
            <person name="Fulton B."/>
            <person name="Xu J."/>
            <person name="Minx P."/>
            <person name="Pepin K.H."/>
            <person name="Johnson M."/>
            <person name="Thiruvilangam P."/>
            <person name="Bhonagiri V."/>
            <person name="Nash W.E."/>
            <person name="Wang C."/>
            <person name="Mardis E.R."/>
            <person name="Wilson R.K."/>
        </authorList>
    </citation>
    <scope>NUCLEOTIDE SEQUENCE [LARGE SCALE GENOMIC DNA]</scope>
    <source>
        <strain evidence="6 7">ATCC 27755</strain>
    </source>
</reference>
<dbReference type="InterPro" id="IPR005119">
    <property type="entry name" value="LysR_subst-bd"/>
</dbReference>
<gene>
    <name evidence="6" type="ORF">DORFOR_00537</name>
</gene>
<dbReference type="GeneID" id="92863575"/>
<dbReference type="Pfam" id="PF00126">
    <property type="entry name" value="HTH_1"/>
    <property type="match status" value="1"/>
</dbReference>
<dbReference type="Pfam" id="PF03466">
    <property type="entry name" value="LysR_substrate"/>
    <property type="match status" value="1"/>
</dbReference>
<dbReference type="PaxDb" id="411461-DORFOR_00537"/>
<dbReference type="eggNOG" id="COG0583">
    <property type="taxonomic scope" value="Bacteria"/>
</dbReference>
<dbReference type="InterPro" id="IPR036388">
    <property type="entry name" value="WH-like_DNA-bd_sf"/>
</dbReference>
<dbReference type="CDD" id="cd05466">
    <property type="entry name" value="PBP2_LTTR_substrate"/>
    <property type="match status" value="1"/>
</dbReference>
<evidence type="ECO:0000256" key="3">
    <source>
        <dbReference type="ARBA" id="ARBA00023125"/>
    </source>
</evidence>
<keyword evidence="3" id="KW-0238">DNA-binding</keyword>
<dbReference type="SUPFAM" id="SSF53850">
    <property type="entry name" value="Periplasmic binding protein-like II"/>
    <property type="match status" value="1"/>
</dbReference>
<dbReference type="Gene3D" id="3.40.190.290">
    <property type="match status" value="1"/>
</dbReference>
<dbReference type="InterPro" id="IPR000847">
    <property type="entry name" value="LysR_HTH_N"/>
</dbReference>
<dbReference type="EMBL" id="AAXA02000008">
    <property type="protein sequence ID" value="EDR48196.1"/>
    <property type="molecule type" value="Genomic_DNA"/>
</dbReference>
<evidence type="ECO:0000313" key="7">
    <source>
        <dbReference type="Proteomes" id="UP000005359"/>
    </source>
</evidence>
<reference evidence="6 7" key="1">
    <citation type="submission" date="2007-10" db="EMBL/GenBank/DDBJ databases">
        <title>Draft genome sequence of Dorea formicigenerans(ATCC 27755).</title>
        <authorList>
            <person name="Sudarsanam P."/>
            <person name="Ley R."/>
            <person name="Guruge J."/>
            <person name="Turnbaugh P.J."/>
            <person name="Mahowald M."/>
            <person name="Liep D."/>
            <person name="Gordon J."/>
        </authorList>
    </citation>
    <scope>NUCLEOTIDE SEQUENCE [LARGE SCALE GENOMIC DNA]</scope>
    <source>
        <strain evidence="6 7">ATCC 27755</strain>
    </source>
</reference>
<dbReference type="Proteomes" id="UP000005359">
    <property type="component" value="Unassembled WGS sequence"/>
</dbReference>
<keyword evidence="2" id="KW-0805">Transcription regulation</keyword>
<dbReference type="SUPFAM" id="SSF46785">
    <property type="entry name" value="Winged helix' DNA-binding domain"/>
    <property type="match status" value="1"/>
</dbReference>
<feature type="domain" description="HTH lysR-type" evidence="5">
    <location>
        <begin position="1"/>
        <end position="58"/>
    </location>
</feature>
<dbReference type="Gene3D" id="1.10.10.10">
    <property type="entry name" value="Winged helix-like DNA-binding domain superfamily/Winged helix DNA-binding domain"/>
    <property type="match status" value="1"/>
</dbReference>
<dbReference type="STRING" id="411461.DORFOR_00537"/>
<dbReference type="RefSeq" id="WP_005331020.1">
    <property type="nucleotide sequence ID" value="NZ_AAXA02000008.1"/>
</dbReference>
<dbReference type="PRINTS" id="PR00039">
    <property type="entry name" value="HTHLYSR"/>
</dbReference>
<dbReference type="InterPro" id="IPR036390">
    <property type="entry name" value="WH_DNA-bd_sf"/>
</dbReference>
<name>B0G2R7_9FIRM</name>
<keyword evidence="4" id="KW-0804">Transcription</keyword>
<comment type="similarity">
    <text evidence="1">Belongs to the LysR transcriptional regulatory family.</text>
</comment>
<protein>
    <submittedName>
        <fullName evidence="6">LysR substrate binding domain protein</fullName>
    </submittedName>
</protein>
<evidence type="ECO:0000313" key="6">
    <source>
        <dbReference type="EMBL" id="EDR48196.1"/>
    </source>
</evidence>
<sequence>MNNKDYLIVATLGETRNITRTAERLFMTQSAISKRIKLIEQEFSCDLLVRSRHGIFFTKAGEHILDFCRNTLEELDALKQQVNFEHNEISGTLRVGYSISYGTYFLASQLASYHEAYPKVNLQVSTDQSSQLYTQMIQGSLDLAIIRGEYSWDGPKYILAKEQVYAVWNHSMDSKSLSECLYISRKTDPYLTNQMIKWLREKELFSNSSQICVDNITTCRQLVDSGIDWAILPEIALEHFDGTKMKLLFNDGTPFTRCTYILVQNGAIALPQIKYFINLILSLTDTKKEPS</sequence>